<keyword evidence="2" id="KW-0732">Signal</keyword>
<protein>
    <recommendedName>
        <fullName evidence="5">Lipoprotein</fullName>
    </recommendedName>
</protein>
<feature type="compositionally biased region" description="Low complexity" evidence="1">
    <location>
        <begin position="59"/>
        <end position="69"/>
    </location>
</feature>
<evidence type="ECO:0000313" key="4">
    <source>
        <dbReference type="Proteomes" id="UP000677413"/>
    </source>
</evidence>
<evidence type="ECO:0000313" key="3">
    <source>
        <dbReference type="EMBL" id="MBQ0848677.1"/>
    </source>
</evidence>
<proteinExistence type="predicted"/>
<name>A0A940XVP9_9ACTN</name>
<reference evidence="3 4" key="1">
    <citation type="submission" date="2021-04" db="EMBL/GenBank/DDBJ databases">
        <authorList>
            <person name="Tang X."/>
            <person name="Zhou X."/>
            <person name="Chen X."/>
            <person name="Cernava T."/>
            <person name="Zhang C."/>
        </authorList>
    </citation>
    <scope>NUCLEOTIDE SEQUENCE [LARGE SCALE GENOMIC DNA]</scope>
    <source>
        <strain evidence="3 4">BH-SS-21</strain>
    </source>
</reference>
<dbReference type="AlphaFoldDB" id="A0A940XVP9"/>
<feature type="signal peptide" evidence="2">
    <location>
        <begin position="1"/>
        <end position="35"/>
    </location>
</feature>
<sequence>MTPSPHREPSVNRRPTLLAAITLTAAAALTLSACGGDSDSKDKSNDKIAGADTGDKKSASPTASASTAADRPKIELPSDVKLTFTPEQASDDVKSAVLKDNAEFTRALNAAIVAQDPRLPALEYYTEGEGAAASEQWVKAFKDAGWTVTGTVRFFDRQVTVNSKNSASISYCGDESKGFSKVIKTNEVKGSKVTKDSYIAYGAQVQKNKEGVWELVKISSTRGADRCQP</sequence>
<dbReference type="PROSITE" id="PS51257">
    <property type="entry name" value="PROKAR_LIPOPROTEIN"/>
    <property type="match status" value="1"/>
</dbReference>
<accession>A0A940XVP9</accession>
<evidence type="ECO:0000256" key="2">
    <source>
        <dbReference type="SAM" id="SignalP"/>
    </source>
</evidence>
<keyword evidence="4" id="KW-1185">Reference proteome</keyword>
<organism evidence="3 4">
    <name type="scientific">Streptomyces liliiviolaceus</name>
    <dbReference type="NCBI Taxonomy" id="2823109"/>
    <lineage>
        <taxon>Bacteria</taxon>
        <taxon>Bacillati</taxon>
        <taxon>Actinomycetota</taxon>
        <taxon>Actinomycetes</taxon>
        <taxon>Kitasatosporales</taxon>
        <taxon>Streptomycetaceae</taxon>
        <taxon>Streptomyces</taxon>
    </lineage>
</organism>
<comment type="caution">
    <text evidence="3">The sequence shown here is derived from an EMBL/GenBank/DDBJ whole genome shotgun (WGS) entry which is preliminary data.</text>
</comment>
<gene>
    <name evidence="3" type="ORF">J8N05_10700</name>
</gene>
<feature type="region of interest" description="Disordered" evidence="1">
    <location>
        <begin position="33"/>
        <end position="72"/>
    </location>
</feature>
<evidence type="ECO:0008006" key="5">
    <source>
        <dbReference type="Google" id="ProtNLM"/>
    </source>
</evidence>
<dbReference type="EMBL" id="JAGPYQ010000001">
    <property type="protein sequence ID" value="MBQ0848677.1"/>
    <property type="molecule type" value="Genomic_DNA"/>
</dbReference>
<dbReference type="Proteomes" id="UP000677413">
    <property type="component" value="Unassembled WGS sequence"/>
</dbReference>
<feature type="chain" id="PRO_5039525645" description="Lipoprotein" evidence="2">
    <location>
        <begin position="36"/>
        <end position="229"/>
    </location>
</feature>
<evidence type="ECO:0000256" key="1">
    <source>
        <dbReference type="SAM" id="MobiDB-lite"/>
    </source>
</evidence>